<dbReference type="InterPro" id="IPR012675">
    <property type="entry name" value="Beta-grasp_dom_sf"/>
</dbReference>
<dbReference type="CDD" id="cd00565">
    <property type="entry name" value="Ubl_ThiS"/>
    <property type="match status" value="1"/>
</dbReference>
<dbReference type="SUPFAM" id="SSF54285">
    <property type="entry name" value="MoaD/ThiS"/>
    <property type="match status" value="1"/>
</dbReference>
<dbReference type="InterPro" id="IPR003749">
    <property type="entry name" value="ThiS/MoaD-like"/>
</dbReference>
<evidence type="ECO:0000313" key="2">
    <source>
        <dbReference type="Proteomes" id="UP000177230"/>
    </source>
</evidence>
<dbReference type="InterPro" id="IPR016155">
    <property type="entry name" value="Mopterin_synth/thiamin_S_b"/>
</dbReference>
<dbReference type="PANTHER" id="PTHR34472">
    <property type="entry name" value="SULFUR CARRIER PROTEIN THIS"/>
    <property type="match status" value="1"/>
</dbReference>
<comment type="caution">
    <text evidence="1">The sequence shown here is derived from an EMBL/GenBank/DDBJ whole genome shotgun (WGS) entry which is preliminary data.</text>
</comment>
<protein>
    <submittedName>
        <fullName evidence="1">Thiamine biosynthesis protein ThiS</fullName>
    </submittedName>
</protein>
<dbReference type="PANTHER" id="PTHR34472:SF1">
    <property type="entry name" value="SULFUR CARRIER PROTEIN THIS"/>
    <property type="match status" value="1"/>
</dbReference>
<organism evidence="1 2">
    <name type="scientific">Candidatus Edwardsbacteria bacterium GWF2_54_11</name>
    <dbReference type="NCBI Taxonomy" id="1817851"/>
    <lineage>
        <taxon>Bacteria</taxon>
        <taxon>Candidatus Edwardsiibacteriota</taxon>
    </lineage>
</organism>
<reference evidence="1 2" key="1">
    <citation type="journal article" date="2016" name="Nat. Commun.">
        <title>Thousands of microbial genomes shed light on interconnected biogeochemical processes in an aquifer system.</title>
        <authorList>
            <person name="Anantharaman K."/>
            <person name="Brown C.T."/>
            <person name="Hug L.A."/>
            <person name="Sharon I."/>
            <person name="Castelle C.J."/>
            <person name="Probst A.J."/>
            <person name="Thomas B.C."/>
            <person name="Singh A."/>
            <person name="Wilkins M.J."/>
            <person name="Karaoz U."/>
            <person name="Brodie E.L."/>
            <person name="Williams K.H."/>
            <person name="Hubbard S.S."/>
            <person name="Banfield J.F."/>
        </authorList>
    </citation>
    <scope>NUCLEOTIDE SEQUENCE [LARGE SCALE GENOMIC DNA]</scope>
</reference>
<dbReference type="Proteomes" id="UP000177230">
    <property type="component" value="Unassembled WGS sequence"/>
</dbReference>
<gene>
    <name evidence="1" type="ORF">A2024_11125</name>
</gene>
<name>A0A1F5RIG7_9BACT</name>
<dbReference type="AlphaFoldDB" id="A0A1F5RIG7"/>
<proteinExistence type="predicted"/>
<accession>A0A1F5RIG7</accession>
<dbReference type="NCBIfam" id="TIGR01683">
    <property type="entry name" value="thiS"/>
    <property type="match status" value="1"/>
</dbReference>
<sequence length="66" mass="7184">MQIILNGKEYQLNGPVSIEDLLKDLGHDGSRLVVELNSTIINKELYSATVLKEGDSLEMVRLVGGG</sequence>
<dbReference type="Gene3D" id="3.10.20.30">
    <property type="match status" value="1"/>
</dbReference>
<evidence type="ECO:0000313" key="1">
    <source>
        <dbReference type="EMBL" id="OGF14297.1"/>
    </source>
</evidence>
<dbReference type="Pfam" id="PF02597">
    <property type="entry name" value="ThiS"/>
    <property type="match status" value="1"/>
</dbReference>
<dbReference type="EMBL" id="MFFM01000004">
    <property type="protein sequence ID" value="OGF14297.1"/>
    <property type="molecule type" value="Genomic_DNA"/>
</dbReference>
<dbReference type="InterPro" id="IPR010035">
    <property type="entry name" value="Thi_S"/>
</dbReference>